<feature type="domain" description="Aminoacyl-transfer RNA synthetases class-II family profile" evidence="7">
    <location>
        <begin position="1"/>
        <end position="311"/>
    </location>
</feature>
<dbReference type="EMBL" id="CP011280">
    <property type="protein sequence ID" value="AKC95836.1"/>
    <property type="molecule type" value="Genomic_DNA"/>
</dbReference>
<evidence type="ECO:0000256" key="3">
    <source>
        <dbReference type="ARBA" id="ARBA00023146"/>
    </source>
</evidence>
<protein>
    <recommendedName>
        <fullName evidence="5">Histidine--tRNA ligase</fullName>
        <ecNumber evidence="5">6.1.1.21</ecNumber>
    </recommendedName>
    <alternativeName>
        <fullName evidence="5">Histidyl-tRNA synthetase</fullName>
        <shortName evidence="5">HisRS</shortName>
    </alternativeName>
</protein>
<accession>A0A0E3ZAR0</accession>
<dbReference type="InterPro" id="IPR036621">
    <property type="entry name" value="Anticodon-bd_dom_sf"/>
</dbReference>
<dbReference type="GO" id="GO:0005737">
    <property type="term" value="C:cytoplasm"/>
    <property type="evidence" value="ECO:0007669"/>
    <property type="project" value="UniProtKB-SubCell"/>
</dbReference>
<dbReference type="InterPro" id="IPR045864">
    <property type="entry name" value="aa-tRNA-synth_II/BPL/LPL"/>
</dbReference>
<evidence type="ECO:0000256" key="1">
    <source>
        <dbReference type="ARBA" id="ARBA00008226"/>
    </source>
</evidence>
<dbReference type="HOGENOM" id="CLU_025113_1_1_0"/>
<feature type="binding site" evidence="6">
    <location>
        <position position="111"/>
    </location>
    <ligand>
        <name>L-histidine</name>
        <dbReference type="ChEBI" id="CHEBI:57595"/>
    </ligand>
</feature>
<evidence type="ECO:0000256" key="6">
    <source>
        <dbReference type="PIRSR" id="PIRSR001549-1"/>
    </source>
</evidence>
<evidence type="ECO:0000256" key="2">
    <source>
        <dbReference type="ARBA" id="ARBA00022741"/>
    </source>
</evidence>
<dbReference type="Pfam" id="PF13393">
    <property type="entry name" value="tRNA-synt_His"/>
    <property type="match status" value="1"/>
</dbReference>
<dbReference type="AlphaFoldDB" id="A0A0E3ZAR0"/>
<evidence type="ECO:0000259" key="7">
    <source>
        <dbReference type="PROSITE" id="PS50862"/>
    </source>
</evidence>
<proteinExistence type="inferred from homology"/>
<dbReference type="InterPro" id="IPR006195">
    <property type="entry name" value="aa-tRNA-synth_II"/>
</dbReference>
<dbReference type="Gene3D" id="3.40.50.800">
    <property type="entry name" value="Anticodon-binding domain"/>
    <property type="match status" value="1"/>
</dbReference>
<dbReference type="RefSeq" id="WP_046328940.1">
    <property type="nucleotide sequence ID" value="NZ_CAUPIC010000003.1"/>
</dbReference>
<comment type="subunit">
    <text evidence="5">Homodimer.</text>
</comment>
<dbReference type="GO" id="GO:0005524">
    <property type="term" value="F:ATP binding"/>
    <property type="evidence" value="ECO:0007669"/>
    <property type="project" value="UniProtKB-UniRule"/>
</dbReference>
<dbReference type="CDD" id="cd00773">
    <property type="entry name" value="HisRS-like_core"/>
    <property type="match status" value="1"/>
</dbReference>
<dbReference type="EC" id="6.1.1.21" evidence="5"/>
<dbReference type="PROSITE" id="PS50862">
    <property type="entry name" value="AA_TRNA_LIGASE_II"/>
    <property type="match status" value="1"/>
</dbReference>
<dbReference type="InterPro" id="IPR015807">
    <property type="entry name" value="His-tRNA-ligase"/>
</dbReference>
<reference evidence="8 9" key="1">
    <citation type="journal article" date="2012" name="BMC Genomics">
        <title>Genomic sequence analysis and characterization of Sneathia amnii sp. nov.</title>
        <authorList>
            <consortium name="Vaginal Microbiome Consortium (additional members)"/>
            <person name="Harwich M.D.Jr."/>
            <person name="Serrano M.G."/>
            <person name="Fettweis J.M."/>
            <person name="Alves J.M."/>
            <person name="Reimers M.A."/>
            <person name="Buck G.A."/>
            <person name="Jefferson K.K."/>
        </authorList>
    </citation>
    <scope>NUCLEOTIDE SEQUENCE [LARGE SCALE GENOMIC DNA]</scope>
    <source>
        <strain evidence="8 9">SN35</strain>
    </source>
</reference>
<evidence type="ECO:0000313" key="9">
    <source>
        <dbReference type="Proteomes" id="UP000033103"/>
    </source>
</evidence>
<feature type="binding site" evidence="6">
    <location>
        <begin position="258"/>
        <end position="259"/>
    </location>
    <ligand>
        <name>L-histidine</name>
        <dbReference type="ChEBI" id="CHEBI:57595"/>
    </ligand>
</feature>
<dbReference type="KEGG" id="sns:VC03_04990"/>
<dbReference type="OrthoDB" id="9800814at2"/>
<name>A0A0E3ZAR0_9FUSO</name>
<dbReference type="HAMAP" id="MF_00127">
    <property type="entry name" value="His_tRNA_synth"/>
    <property type="match status" value="1"/>
</dbReference>
<feature type="binding site" evidence="6">
    <location>
        <position position="129"/>
    </location>
    <ligand>
        <name>L-histidine</name>
        <dbReference type="ChEBI" id="CHEBI:57595"/>
    </ligand>
</feature>
<dbReference type="SUPFAM" id="SSF55681">
    <property type="entry name" value="Class II aaRS and biotin synthetases"/>
    <property type="match status" value="1"/>
</dbReference>
<organism evidence="8 9">
    <name type="scientific">Sneathia vaginalis</name>
    <dbReference type="NCBI Taxonomy" id="187101"/>
    <lineage>
        <taxon>Bacteria</taxon>
        <taxon>Fusobacteriati</taxon>
        <taxon>Fusobacteriota</taxon>
        <taxon>Fusobacteriia</taxon>
        <taxon>Fusobacteriales</taxon>
        <taxon>Leptotrichiaceae</taxon>
        <taxon>Sneathia</taxon>
    </lineage>
</organism>
<gene>
    <name evidence="5" type="primary">hisS</name>
    <name evidence="8" type="ORF">VC03_04990</name>
</gene>
<evidence type="ECO:0000256" key="5">
    <source>
        <dbReference type="HAMAP-Rule" id="MF_00127"/>
    </source>
</evidence>
<dbReference type="InterPro" id="IPR004516">
    <property type="entry name" value="HisRS/HisZ"/>
</dbReference>
<dbReference type="Gene3D" id="3.30.930.10">
    <property type="entry name" value="Bira Bifunctional Protein, Domain 2"/>
    <property type="match status" value="1"/>
</dbReference>
<dbReference type="PIRSF" id="PIRSF001549">
    <property type="entry name" value="His-tRNA_synth"/>
    <property type="match status" value="1"/>
</dbReference>
<dbReference type="NCBIfam" id="TIGR00442">
    <property type="entry name" value="hisS"/>
    <property type="match status" value="1"/>
</dbReference>
<comment type="subcellular location">
    <subcellularLocation>
        <location evidence="5">Cytoplasm</location>
    </subcellularLocation>
</comment>
<dbReference type="GO" id="GO:0006427">
    <property type="term" value="P:histidyl-tRNA aminoacylation"/>
    <property type="evidence" value="ECO:0007669"/>
    <property type="project" value="UniProtKB-UniRule"/>
</dbReference>
<dbReference type="GO" id="GO:0004821">
    <property type="term" value="F:histidine-tRNA ligase activity"/>
    <property type="evidence" value="ECO:0007669"/>
    <property type="project" value="UniProtKB-UniRule"/>
</dbReference>
<keyword evidence="5" id="KW-0436">Ligase</keyword>
<keyword evidence="5" id="KW-0067">ATP-binding</keyword>
<feature type="binding site" evidence="6">
    <location>
        <position position="254"/>
    </location>
    <ligand>
        <name>L-histidine</name>
        <dbReference type="ChEBI" id="CHEBI:57595"/>
    </ligand>
</feature>
<keyword evidence="5" id="KW-0963">Cytoplasm</keyword>
<keyword evidence="5" id="KW-0648">Protein biosynthesis</keyword>
<dbReference type="PANTHER" id="PTHR43707">
    <property type="entry name" value="HISTIDYL-TRNA SYNTHETASE"/>
    <property type="match status" value="1"/>
</dbReference>
<keyword evidence="3 5" id="KW-0030">Aminoacyl-tRNA synthetase</keyword>
<dbReference type="PANTHER" id="PTHR43707:SF1">
    <property type="entry name" value="HISTIDINE--TRNA LIGASE, MITOCHONDRIAL-RELATED"/>
    <property type="match status" value="1"/>
</dbReference>
<dbReference type="InterPro" id="IPR041715">
    <property type="entry name" value="HisRS-like_core"/>
</dbReference>
<comment type="similarity">
    <text evidence="1 5">Belongs to the class-II aminoacyl-tRNA synthetase family.</text>
</comment>
<evidence type="ECO:0000256" key="4">
    <source>
        <dbReference type="ARBA" id="ARBA00047639"/>
    </source>
</evidence>
<keyword evidence="2 5" id="KW-0547">Nucleotide-binding</keyword>
<dbReference type="InterPro" id="IPR004154">
    <property type="entry name" value="Anticodon-bd"/>
</dbReference>
<dbReference type="Pfam" id="PF03129">
    <property type="entry name" value="HGTP_anticodon"/>
    <property type="match status" value="1"/>
</dbReference>
<feature type="binding site" evidence="6">
    <location>
        <position position="125"/>
    </location>
    <ligand>
        <name>L-histidine</name>
        <dbReference type="ChEBI" id="CHEBI:57595"/>
    </ligand>
</feature>
<feature type="binding site" evidence="6">
    <location>
        <begin position="80"/>
        <end position="82"/>
    </location>
    <ligand>
        <name>L-histidine</name>
        <dbReference type="ChEBI" id="CHEBI:57595"/>
    </ligand>
</feature>
<dbReference type="Proteomes" id="UP000033103">
    <property type="component" value="Chromosome"/>
</dbReference>
<dbReference type="PATRIC" id="fig|1069640.6.peg.986"/>
<evidence type="ECO:0000313" key="8">
    <source>
        <dbReference type="EMBL" id="AKC95836.1"/>
    </source>
</evidence>
<sequence length="408" mass="47143">MIQILKGMKDIHYDNMDKFSFVTKTADEVFTRYGYSRIITPILEELDLFKRSVGDETDVVSKEMYVFKDKGDRNVALRPEGTAGAVRAFLEAKLYNIQPVTKWYYYGSMYRYEAPQKGRYREFNQTGVECFGIRNPLLDASLISMALEFLDKLGIKNLTLEINSLGNKESRVKYIKALQEYLIKNYDKLSEISKVRCYKNPLRVLDSKDDDEIVSNAPSLYDYFDDESTKYFKDVLHYLDKFNIKYVVNNKLVRGLDYYSDTVFEIKSNALGSQSTVLGGGRYDKLIENLANKSIPAIGFAAGIERILLLLDETLLPKKKEKIFIAYFEETKDYLFDVLNELKDCDAEINYEYTIKNFSSQMKKANKLNASRVLILGEDEYKNNSVSIKDFETGLQKTVKLNELKGEL</sequence>
<comment type="catalytic activity">
    <reaction evidence="4 5">
        <text>tRNA(His) + L-histidine + ATP = L-histidyl-tRNA(His) + AMP + diphosphate + H(+)</text>
        <dbReference type="Rhea" id="RHEA:17313"/>
        <dbReference type="Rhea" id="RHEA-COMP:9665"/>
        <dbReference type="Rhea" id="RHEA-COMP:9689"/>
        <dbReference type="ChEBI" id="CHEBI:15378"/>
        <dbReference type="ChEBI" id="CHEBI:30616"/>
        <dbReference type="ChEBI" id="CHEBI:33019"/>
        <dbReference type="ChEBI" id="CHEBI:57595"/>
        <dbReference type="ChEBI" id="CHEBI:78442"/>
        <dbReference type="ChEBI" id="CHEBI:78527"/>
        <dbReference type="ChEBI" id="CHEBI:456215"/>
        <dbReference type="EC" id="6.1.1.21"/>
    </reaction>
</comment>
<dbReference type="STRING" id="187101.VC03_04990"/>
<dbReference type="SUPFAM" id="SSF52954">
    <property type="entry name" value="Class II aaRS ABD-related"/>
    <property type="match status" value="1"/>
</dbReference>
<keyword evidence="9" id="KW-1185">Reference proteome</keyword>